<organism evidence="1 2">
    <name type="scientific">Heterorhabditis bacteriophora</name>
    <name type="common">Entomopathogenic nematode worm</name>
    <dbReference type="NCBI Taxonomy" id="37862"/>
    <lineage>
        <taxon>Eukaryota</taxon>
        <taxon>Metazoa</taxon>
        <taxon>Ecdysozoa</taxon>
        <taxon>Nematoda</taxon>
        <taxon>Chromadorea</taxon>
        <taxon>Rhabditida</taxon>
        <taxon>Rhabditina</taxon>
        <taxon>Rhabditomorpha</taxon>
        <taxon>Strongyloidea</taxon>
        <taxon>Heterorhabditidae</taxon>
        <taxon>Heterorhabditis</taxon>
    </lineage>
</organism>
<accession>A0A1I7WJW3</accession>
<name>A0A1I7WJW3_HETBA</name>
<evidence type="ECO:0000313" key="2">
    <source>
        <dbReference type="WBParaSite" id="Hba_05320"/>
    </source>
</evidence>
<sequence>MSGIHGSSMTHSMLIWYWTMKAFE</sequence>
<dbReference type="AlphaFoldDB" id="A0A1I7WJW3"/>
<proteinExistence type="predicted"/>
<dbReference type="WBParaSite" id="Hba_05320">
    <property type="protein sequence ID" value="Hba_05320"/>
    <property type="gene ID" value="Hba_05320"/>
</dbReference>
<reference evidence="2" key="1">
    <citation type="submission" date="2016-11" db="UniProtKB">
        <authorList>
            <consortium name="WormBaseParasite"/>
        </authorList>
    </citation>
    <scope>IDENTIFICATION</scope>
</reference>
<keyword evidence="1" id="KW-1185">Reference proteome</keyword>
<evidence type="ECO:0000313" key="1">
    <source>
        <dbReference type="Proteomes" id="UP000095283"/>
    </source>
</evidence>
<protein>
    <submittedName>
        <fullName evidence="2">Uncharacterized protein</fullName>
    </submittedName>
</protein>
<dbReference type="Proteomes" id="UP000095283">
    <property type="component" value="Unplaced"/>
</dbReference>